<dbReference type="CDD" id="cd01949">
    <property type="entry name" value="GGDEF"/>
    <property type="match status" value="1"/>
</dbReference>
<accession>A0A370UAM2</accession>
<gene>
    <name evidence="6" type="ORF">DN730_04215</name>
</gene>
<dbReference type="PROSITE" id="PS50887">
    <property type="entry name" value="GGDEF"/>
    <property type="match status" value="1"/>
</dbReference>
<dbReference type="SMART" id="SM00052">
    <property type="entry name" value="EAL"/>
    <property type="match status" value="1"/>
</dbReference>
<dbReference type="AlphaFoldDB" id="A0A370UAM2"/>
<keyword evidence="7" id="KW-1185">Reference proteome</keyword>
<evidence type="ECO:0000259" key="4">
    <source>
        <dbReference type="PROSITE" id="PS50883"/>
    </source>
</evidence>
<dbReference type="RefSeq" id="WP_115466868.1">
    <property type="nucleotide sequence ID" value="NZ_QKRA01000002.1"/>
</dbReference>
<dbReference type="PROSITE" id="PS50110">
    <property type="entry name" value="RESPONSE_REGULATORY"/>
    <property type="match status" value="1"/>
</dbReference>
<dbReference type="Pfam" id="PF00990">
    <property type="entry name" value="GGDEF"/>
    <property type="match status" value="1"/>
</dbReference>
<dbReference type="InterPro" id="IPR000160">
    <property type="entry name" value="GGDEF_dom"/>
</dbReference>
<dbReference type="SUPFAM" id="SSF55073">
    <property type="entry name" value="Nucleotide cyclase"/>
    <property type="match status" value="1"/>
</dbReference>
<evidence type="ECO:0000256" key="1">
    <source>
        <dbReference type="ARBA" id="ARBA00001946"/>
    </source>
</evidence>
<dbReference type="Pfam" id="PF00563">
    <property type="entry name" value="EAL"/>
    <property type="match status" value="1"/>
</dbReference>
<comment type="cofactor">
    <cofactor evidence="1">
        <name>Mg(2+)</name>
        <dbReference type="ChEBI" id="CHEBI:18420"/>
    </cofactor>
</comment>
<dbReference type="Gene3D" id="3.40.50.2300">
    <property type="match status" value="1"/>
</dbReference>
<dbReference type="SMART" id="SM00267">
    <property type="entry name" value="GGDEF"/>
    <property type="match status" value="1"/>
</dbReference>
<evidence type="ECO:0000259" key="5">
    <source>
        <dbReference type="PROSITE" id="PS50887"/>
    </source>
</evidence>
<dbReference type="Proteomes" id="UP000254326">
    <property type="component" value="Unassembled WGS sequence"/>
</dbReference>
<evidence type="ECO:0000259" key="3">
    <source>
        <dbReference type="PROSITE" id="PS50110"/>
    </source>
</evidence>
<reference evidence="6 7" key="1">
    <citation type="submission" date="2018-06" db="EMBL/GenBank/DDBJ databases">
        <title>Marinomonas sp. YLB-05 draft genome sequence.</title>
        <authorList>
            <person name="Yu L."/>
            <person name="Tang X."/>
        </authorList>
    </citation>
    <scope>NUCLEOTIDE SEQUENCE [LARGE SCALE GENOMIC DNA]</scope>
    <source>
        <strain evidence="6 7">YLB-05</strain>
    </source>
</reference>
<dbReference type="InterPro" id="IPR029787">
    <property type="entry name" value="Nucleotide_cyclase"/>
</dbReference>
<evidence type="ECO:0000313" key="7">
    <source>
        <dbReference type="Proteomes" id="UP000254326"/>
    </source>
</evidence>
<evidence type="ECO:0000256" key="2">
    <source>
        <dbReference type="PROSITE-ProRule" id="PRU00169"/>
    </source>
</evidence>
<dbReference type="Gene3D" id="3.20.20.450">
    <property type="entry name" value="EAL domain"/>
    <property type="match status" value="1"/>
</dbReference>
<dbReference type="InterPro" id="IPR043128">
    <property type="entry name" value="Rev_trsase/Diguanyl_cyclase"/>
</dbReference>
<dbReference type="OrthoDB" id="9176779at2"/>
<dbReference type="SUPFAM" id="SSF52172">
    <property type="entry name" value="CheY-like"/>
    <property type="match status" value="1"/>
</dbReference>
<feature type="domain" description="GGDEF" evidence="5">
    <location>
        <begin position="168"/>
        <end position="301"/>
    </location>
</feature>
<dbReference type="SMART" id="SM00448">
    <property type="entry name" value="REC"/>
    <property type="match status" value="1"/>
</dbReference>
<dbReference type="FunFam" id="3.30.70.270:FF:000001">
    <property type="entry name" value="Diguanylate cyclase domain protein"/>
    <property type="match status" value="1"/>
</dbReference>
<dbReference type="CDD" id="cd00156">
    <property type="entry name" value="REC"/>
    <property type="match status" value="1"/>
</dbReference>
<dbReference type="Gene3D" id="3.30.70.270">
    <property type="match status" value="1"/>
</dbReference>
<protein>
    <submittedName>
        <fullName evidence="6">GGDEF domain-containing response regulator</fullName>
    </submittedName>
</protein>
<dbReference type="PANTHER" id="PTHR44757:SF2">
    <property type="entry name" value="BIOFILM ARCHITECTURE MAINTENANCE PROTEIN MBAA"/>
    <property type="match status" value="1"/>
</dbReference>
<dbReference type="PROSITE" id="PS50883">
    <property type="entry name" value="EAL"/>
    <property type="match status" value="1"/>
</dbReference>
<dbReference type="CDD" id="cd01948">
    <property type="entry name" value="EAL"/>
    <property type="match status" value="1"/>
</dbReference>
<dbReference type="SUPFAM" id="SSF141868">
    <property type="entry name" value="EAL domain-like"/>
    <property type="match status" value="1"/>
</dbReference>
<dbReference type="Pfam" id="PF00072">
    <property type="entry name" value="Response_reg"/>
    <property type="match status" value="1"/>
</dbReference>
<dbReference type="InterPro" id="IPR001789">
    <property type="entry name" value="Sig_transdc_resp-reg_receiver"/>
</dbReference>
<dbReference type="InterPro" id="IPR011006">
    <property type="entry name" value="CheY-like_superfamily"/>
</dbReference>
<comment type="caution">
    <text evidence="6">The sequence shown here is derived from an EMBL/GenBank/DDBJ whole genome shotgun (WGS) entry which is preliminary data.</text>
</comment>
<dbReference type="EMBL" id="QKRA01000002">
    <property type="protein sequence ID" value="RDL44829.1"/>
    <property type="molecule type" value="Genomic_DNA"/>
</dbReference>
<dbReference type="InterPro" id="IPR052155">
    <property type="entry name" value="Biofilm_reg_signaling"/>
</dbReference>
<proteinExistence type="predicted"/>
<feature type="domain" description="Response regulatory" evidence="3">
    <location>
        <begin position="7"/>
        <end position="124"/>
    </location>
</feature>
<dbReference type="GO" id="GO:0000160">
    <property type="term" value="P:phosphorelay signal transduction system"/>
    <property type="evidence" value="ECO:0007669"/>
    <property type="project" value="InterPro"/>
</dbReference>
<sequence>MDKNTLSVLVVEDDWEDYLLVRTYLHRAVQSQFDLKHVVTLEEALQALVEQEFDIVLADYFLQGNTAMDLLKHLKLTGLDVPVVVLTGGDASDLDDTLMQLGASDFIPKDEVTTGLLERSIRHAIERKRSEQQISLLIKRDPLTGLGNRMIFEEHTELAIARAKRYKNQLAIAFLDLDRFKNVNDTLGHHVGDLLLTLIGSRIQAATRKSDVVARIGGDEFTLMLDNVSDIKSLDTVAEKILAEVMRPAQLDGKLLDVSASMGIAIYPDHGLTVSELMRKADMALYECKTRGAAHHLVFTDCLQARLQKEIRVENGLHRALNNNEFELHYQPVINMQDGSLLGVEALIRWCLPDGTIVMPNDFIQEATRVGLTAELGEWVVEAACQQLRCWLDQGFTLSMSVNISPHHLRYIGFDQMILDTVNKYQIPPSLLILELTEEVFVDSGVASFDTLNALRNAGIKIAIDDFGTGYSSLRYLKTLPIDRIKIDRCFVSEDNLEALSDPLITQAIIYLCQGLGLDLVAEGVESEEQANCLQQQGCMTGQGFLYARPMTADALTEWMGSRATALVSGQP</sequence>
<name>A0A370UAM2_9GAMM</name>
<dbReference type="GO" id="GO:0003824">
    <property type="term" value="F:catalytic activity"/>
    <property type="evidence" value="ECO:0007669"/>
    <property type="project" value="UniProtKB-ARBA"/>
</dbReference>
<dbReference type="InterPro" id="IPR001633">
    <property type="entry name" value="EAL_dom"/>
</dbReference>
<dbReference type="PANTHER" id="PTHR44757">
    <property type="entry name" value="DIGUANYLATE CYCLASE DGCP"/>
    <property type="match status" value="1"/>
</dbReference>
<keyword evidence="2" id="KW-0597">Phosphoprotein</keyword>
<dbReference type="InterPro" id="IPR035919">
    <property type="entry name" value="EAL_sf"/>
</dbReference>
<organism evidence="6 7">
    <name type="scientific">Marinomonas piezotolerans</name>
    <dbReference type="NCBI Taxonomy" id="2213058"/>
    <lineage>
        <taxon>Bacteria</taxon>
        <taxon>Pseudomonadati</taxon>
        <taxon>Pseudomonadota</taxon>
        <taxon>Gammaproteobacteria</taxon>
        <taxon>Oceanospirillales</taxon>
        <taxon>Oceanospirillaceae</taxon>
        <taxon>Marinomonas</taxon>
    </lineage>
</organism>
<dbReference type="NCBIfam" id="TIGR00254">
    <property type="entry name" value="GGDEF"/>
    <property type="match status" value="1"/>
</dbReference>
<feature type="modified residue" description="4-aspartylphosphate" evidence="2">
    <location>
        <position position="59"/>
    </location>
</feature>
<evidence type="ECO:0000313" key="6">
    <source>
        <dbReference type="EMBL" id="RDL44829.1"/>
    </source>
</evidence>
<feature type="domain" description="EAL" evidence="4">
    <location>
        <begin position="310"/>
        <end position="564"/>
    </location>
</feature>